<dbReference type="Gene3D" id="2.60.120.1440">
    <property type="match status" value="1"/>
</dbReference>
<sequence>MKNKHTALHVQAAEWIVKLTADDPDERAQARAALAQLTLENTQQAEATARLERFINLAERVSASAPSSAEPAQAGQQPAIVANTLRQYLHLHQQSRSLAKIRKPLMLWLLMLLPAWGLMQTAPLAVLFADVRTTAGVYDNQQLKDGSQIRLNPSTALNVHFTASQREIELLAGEVYLDVAKDKQRPFVIHTRQGQIQALGTRFIVRVTPDDTLLTMLESRTQVTPGWPTLKTLAAPQVVSAGQMVRFSADKLSNLPDIHAGMTESAFKQHRLVVQNTPLSEVLETLQQHRPGVILYDAKAMKQILVTAVLPLDDTDRALDLLCENFTSLTVSQYSRFFVTVNIQH</sequence>
<keyword evidence="1" id="KW-0472">Membrane</keyword>
<dbReference type="PIRSF" id="PIRSF018266">
    <property type="entry name" value="FecR"/>
    <property type="match status" value="1"/>
</dbReference>
<feature type="transmembrane region" description="Helical" evidence="1">
    <location>
        <begin position="105"/>
        <end position="129"/>
    </location>
</feature>
<evidence type="ECO:0000259" key="2">
    <source>
        <dbReference type="Pfam" id="PF04773"/>
    </source>
</evidence>
<dbReference type="InterPro" id="IPR006860">
    <property type="entry name" value="FecR"/>
</dbReference>
<comment type="caution">
    <text evidence="3">The sequence shown here is derived from an EMBL/GenBank/DDBJ whole genome shotgun (WGS) entry which is preliminary data.</text>
</comment>
<dbReference type="Proteomes" id="UP001225906">
    <property type="component" value="Unassembled WGS sequence"/>
</dbReference>
<feature type="domain" description="FecR protein" evidence="2">
    <location>
        <begin position="130"/>
        <end position="218"/>
    </location>
</feature>
<protein>
    <submittedName>
        <fullName evidence="3">FecR domain-containing protein</fullName>
    </submittedName>
</protein>
<keyword evidence="1" id="KW-1133">Transmembrane helix</keyword>
<reference evidence="4" key="1">
    <citation type="journal article" date="2019" name="Int. J. Syst. Evol. Microbiol.">
        <title>The Global Catalogue of Microorganisms (GCM) 10K type strain sequencing project: providing services to taxonomists for standard genome sequencing and annotation.</title>
        <authorList>
            <consortium name="The Broad Institute Genomics Platform"/>
            <consortium name="The Broad Institute Genome Sequencing Center for Infectious Disease"/>
            <person name="Wu L."/>
            <person name="Ma J."/>
        </authorList>
    </citation>
    <scope>NUCLEOTIDE SEQUENCE [LARGE SCALE GENOMIC DNA]</scope>
    <source>
        <strain evidence="4">VKM B-3159</strain>
    </source>
</reference>
<evidence type="ECO:0000313" key="4">
    <source>
        <dbReference type="Proteomes" id="UP001225906"/>
    </source>
</evidence>
<dbReference type="InterPro" id="IPR012373">
    <property type="entry name" value="Ferrdict_sens_TM"/>
</dbReference>
<keyword evidence="1" id="KW-0812">Transmembrane</keyword>
<organism evidence="3 4">
    <name type="scientific">Methylophilus aquaticus</name>
    <dbReference type="NCBI Taxonomy" id="1971610"/>
    <lineage>
        <taxon>Bacteria</taxon>
        <taxon>Pseudomonadati</taxon>
        <taxon>Pseudomonadota</taxon>
        <taxon>Betaproteobacteria</taxon>
        <taxon>Nitrosomonadales</taxon>
        <taxon>Methylophilaceae</taxon>
        <taxon>Methylophilus</taxon>
    </lineage>
</organism>
<gene>
    <name evidence="3" type="ORF">Q9291_10720</name>
</gene>
<evidence type="ECO:0000313" key="3">
    <source>
        <dbReference type="EMBL" id="MDP8568322.1"/>
    </source>
</evidence>
<dbReference type="RefSeq" id="WP_306390043.1">
    <property type="nucleotide sequence ID" value="NZ_JAVCAP010000021.1"/>
</dbReference>
<dbReference type="PANTHER" id="PTHR30273">
    <property type="entry name" value="PERIPLASMIC SIGNAL SENSOR AND SIGMA FACTOR ACTIVATOR FECR-RELATED"/>
    <property type="match status" value="1"/>
</dbReference>
<accession>A0ABT9JUR0</accession>
<keyword evidence="4" id="KW-1185">Reference proteome</keyword>
<dbReference type="PANTHER" id="PTHR30273:SF2">
    <property type="entry name" value="PROTEIN FECR"/>
    <property type="match status" value="1"/>
</dbReference>
<proteinExistence type="predicted"/>
<evidence type="ECO:0000256" key="1">
    <source>
        <dbReference type="SAM" id="Phobius"/>
    </source>
</evidence>
<dbReference type="Pfam" id="PF04773">
    <property type="entry name" value="FecR"/>
    <property type="match status" value="1"/>
</dbReference>
<dbReference type="EMBL" id="JAVCAP010000021">
    <property type="protein sequence ID" value="MDP8568322.1"/>
    <property type="molecule type" value="Genomic_DNA"/>
</dbReference>
<name>A0ABT9JUR0_9PROT</name>